<feature type="compositionally biased region" description="Basic and acidic residues" evidence="1">
    <location>
        <begin position="121"/>
        <end position="136"/>
    </location>
</feature>
<dbReference type="SUPFAM" id="SSF50249">
    <property type="entry name" value="Nucleic acid-binding proteins"/>
    <property type="match status" value="1"/>
</dbReference>
<dbReference type="AlphaFoldDB" id="A0A413ITR6"/>
<dbReference type="InterPro" id="IPR021474">
    <property type="entry name" value="DUF3127"/>
</dbReference>
<evidence type="ECO:0000313" key="3">
    <source>
        <dbReference type="Proteomes" id="UP000286063"/>
    </source>
</evidence>
<proteinExistence type="predicted"/>
<evidence type="ECO:0000256" key="1">
    <source>
        <dbReference type="SAM" id="MobiDB-lite"/>
    </source>
</evidence>
<feature type="compositionally biased region" description="Polar residues" evidence="1">
    <location>
        <begin position="110"/>
        <end position="119"/>
    </location>
</feature>
<dbReference type="OrthoDB" id="598142at2"/>
<dbReference type="InterPro" id="IPR012340">
    <property type="entry name" value="NA-bd_OB-fold"/>
</dbReference>
<accession>A0A413ITR6</accession>
<protein>
    <submittedName>
        <fullName evidence="2">DUF3127 domain-containing protein</fullName>
    </submittedName>
</protein>
<comment type="caution">
    <text evidence="2">The sequence shown here is derived from an EMBL/GenBank/DDBJ whole genome shotgun (WGS) entry which is preliminary data.</text>
</comment>
<gene>
    <name evidence="2" type="ORF">DXA50_00170</name>
</gene>
<sequence length="136" mass="15804">MANTITGKIHRVYPTERKEINGKVYHERILVIDNTRYDQYTGEPGFSSFPSFSINGDEKCRELDSFAEGEVVTVSFDIQGLKYNDKNTGEEKYFNKVRAYKIERVERYNKGNNQTTVTEKTGVDNHSQEEKDDFPF</sequence>
<dbReference type="Proteomes" id="UP000286063">
    <property type="component" value="Unassembled WGS sequence"/>
</dbReference>
<dbReference type="RefSeq" id="WP_117774446.1">
    <property type="nucleotide sequence ID" value="NZ_QSCR01000001.1"/>
</dbReference>
<dbReference type="EMBL" id="QSCR01000001">
    <property type="protein sequence ID" value="RGY21303.1"/>
    <property type="molecule type" value="Genomic_DNA"/>
</dbReference>
<dbReference type="Pfam" id="PF11325">
    <property type="entry name" value="DUF3127"/>
    <property type="match status" value="1"/>
</dbReference>
<reference evidence="2 3" key="1">
    <citation type="submission" date="2018-08" db="EMBL/GenBank/DDBJ databases">
        <title>A genome reference for cultivated species of the human gut microbiota.</title>
        <authorList>
            <person name="Zou Y."/>
            <person name="Xue W."/>
            <person name="Luo G."/>
        </authorList>
    </citation>
    <scope>NUCLEOTIDE SEQUENCE [LARGE SCALE GENOMIC DNA]</scope>
    <source>
        <strain evidence="2 3">OF02-7</strain>
    </source>
</reference>
<evidence type="ECO:0000313" key="2">
    <source>
        <dbReference type="EMBL" id="RGY21303.1"/>
    </source>
</evidence>
<feature type="region of interest" description="Disordered" evidence="1">
    <location>
        <begin position="110"/>
        <end position="136"/>
    </location>
</feature>
<organism evidence="2 3">
    <name type="scientific">Butyricimonas virosa</name>
    <dbReference type="NCBI Taxonomy" id="544645"/>
    <lineage>
        <taxon>Bacteria</taxon>
        <taxon>Pseudomonadati</taxon>
        <taxon>Bacteroidota</taxon>
        <taxon>Bacteroidia</taxon>
        <taxon>Bacteroidales</taxon>
        <taxon>Odoribacteraceae</taxon>
        <taxon>Butyricimonas</taxon>
    </lineage>
</organism>
<name>A0A413ITR6_9BACT</name>